<dbReference type="GO" id="GO:0008270">
    <property type="term" value="F:zinc ion binding"/>
    <property type="evidence" value="ECO:0007669"/>
    <property type="project" value="UniProtKB-KW"/>
</dbReference>
<gene>
    <name evidence="4" type="ORF">MCOR_25526</name>
</gene>
<dbReference type="InterPro" id="IPR000315">
    <property type="entry name" value="Znf_B-box"/>
</dbReference>
<evidence type="ECO:0000259" key="3">
    <source>
        <dbReference type="PROSITE" id="PS50119"/>
    </source>
</evidence>
<protein>
    <submittedName>
        <fullName evidence="4">PML</fullName>
    </submittedName>
</protein>
<organism evidence="4 5">
    <name type="scientific">Mytilus coruscus</name>
    <name type="common">Sea mussel</name>
    <dbReference type="NCBI Taxonomy" id="42192"/>
    <lineage>
        <taxon>Eukaryota</taxon>
        <taxon>Metazoa</taxon>
        <taxon>Spiralia</taxon>
        <taxon>Lophotrochozoa</taxon>
        <taxon>Mollusca</taxon>
        <taxon>Bivalvia</taxon>
        <taxon>Autobranchia</taxon>
        <taxon>Pteriomorphia</taxon>
        <taxon>Mytilida</taxon>
        <taxon>Mytiloidea</taxon>
        <taxon>Mytilidae</taxon>
        <taxon>Mytilinae</taxon>
        <taxon>Mytilus</taxon>
    </lineage>
</organism>
<keyword evidence="5" id="KW-1185">Reference proteome</keyword>
<evidence type="ECO:0000313" key="5">
    <source>
        <dbReference type="Proteomes" id="UP000507470"/>
    </source>
</evidence>
<dbReference type="EMBL" id="CACVKT020004524">
    <property type="protein sequence ID" value="CAC5390427.1"/>
    <property type="molecule type" value="Genomic_DNA"/>
</dbReference>
<evidence type="ECO:0000313" key="4">
    <source>
        <dbReference type="EMBL" id="CAC5390427.1"/>
    </source>
</evidence>
<proteinExistence type="predicted"/>
<evidence type="ECO:0000256" key="2">
    <source>
        <dbReference type="SAM" id="Coils"/>
    </source>
</evidence>
<feature type="domain" description="B box-type" evidence="3">
    <location>
        <begin position="191"/>
        <end position="241"/>
    </location>
</feature>
<accession>A0A6J8C6X7</accession>
<keyword evidence="1" id="KW-0862">Zinc</keyword>
<name>A0A6J8C6X7_MYTCO</name>
<dbReference type="AlphaFoldDB" id="A0A6J8C6X7"/>
<keyword evidence="1" id="KW-0863">Zinc-finger</keyword>
<sequence>MHATEIQAFIGSKSIETRVEKEEQYLQGLTEDGSLSQFLLKLNINEKISNMKSTIKYFGNVTSETSQSSVVLKKKTTKLAQNTLKDQYYVQKPIYNVTLFRMSKITIPVSMVRSWFLRCFELQGISVLPDGKLILAESYYKRLLIVNNAGMVDKSISCTTVGNGPFGVIYIENNLVAIYTSLGIQDKMTTTSNAFCCICDGRHITKAADFWCSECDEGLCITCHEHHSISKASKQHNTIPIECFKKLPPATANIVNDCANHDIKYSNYYAHHEKLCCPACISTEHQSCTGLLLLQDVIQTAKTSSLLDSIELSVKGIKIHISKIIEDRQQNLAIIHEQRQRYQDEMKQVRTKINAQLGTLEQNTLKAIYARENKVKTEIGHLMTKLS</sequence>
<keyword evidence="1" id="KW-0479">Metal-binding</keyword>
<dbReference type="OrthoDB" id="6105938at2759"/>
<dbReference type="Proteomes" id="UP000507470">
    <property type="component" value="Unassembled WGS sequence"/>
</dbReference>
<dbReference type="PROSITE" id="PS50119">
    <property type="entry name" value="ZF_BBOX"/>
    <property type="match status" value="1"/>
</dbReference>
<evidence type="ECO:0000256" key="1">
    <source>
        <dbReference type="PROSITE-ProRule" id="PRU00024"/>
    </source>
</evidence>
<reference evidence="4 5" key="1">
    <citation type="submission" date="2020-06" db="EMBL/GenBank/DDBJ databases">
        <authorList>
            <person name="Li R."/>
            <person name="Bekaert M."/>
        </authorList>
    </citation>
    <scope>NUCLEOTIDE SEQUENCE [LARGE SCALE GENOMIC DNA]</scope>
    <source>
        <strain evidence="5">wild</strain>
    </source>
</reference>
<feature type="coiled-coil region" evidence="2">
    <location>
        <begin position="325"/>
        <end position="352"/>
    </location>
</feature>
<keyword evidence="2" id="KW-0175">Coiled coil</keyword>